<evidence type="ECO:0000313" key="1">
    <source>
        <dbReference type="EMBL" id="AGS53220.1"/>
    </source>
</evidence>
<accession>A0A806KJP8</accession>
<dbReference type="EMBL" id="JQ844225">
    <property type="protein sequence ID" value="AGS53220.1"/>
    <property type="molecule type" value="Genomic_DNA"/>
</dbReference>
<dbReference type="AlphaFoldDB" id="A0A806KJP8"/>
<name>A0A806KJP8_9BACT</name>
<organism evidence="1">
    <name type="scientific">uncultured bacterium contig00093</name>
    <dbReference type="NCBI Taxonomy" id="1181564"/>
    <lineage>
        <taxon>Bacteria</taxon>
        <taxon>environmental samples</taxon>
    </lineage>
</organism>
<proteinExistence type="predicted"/>
<protein>
    <submittedName>
        <fullName evidence="1">Uncharacterized protein</fullName>
    </submittedName>
</protein>
<reference evidence="1" key="1">
    <citation type="submission" date="2012-03" db="EMBL/GenBank/DDBJ databases">
        <title>Functional metagenomics reveals considerable lignocellulase gene clusters in the gut microbiome of a wood-feeding higher termite.</title>
        <authorList>
            <person name="Liu N."/>
        </authorList>
    </citation>
    <scope>NUCLEOTIDE SEQUENCE</scope>
</reference>
<sequence>MVSIITRAPVLFILLLSPESINSDRAILDARHDVSAADGNIRAGDE</sequence>